<proteinExistence type="predicted"/>
<dbReference type="EMBL" id="BAABET010000002">
    <property type="protein sequence ID" value="GAA4301118.1"/>
    <property type="molecule type" value="Genomic_DNA"/>
</dbReference>
<comment type="caution">
    <text evidence="1">The sequence shown here is derived from an EMBL/GenBank/DDBJ whole genome shotgun (WGS) entry which is preliminary data.</text>
</comment>
<dbReference type="Proteomes" id="UP001501115">
    <property type="component" value="Unassembled WGS sequence"/>
</dbReference>
<accession>A0ABP8FDI7</accession>
<evidence type="ECO:0000313" key="1">
    <source>
        <dbReference type="EMBL" id="GAA4301118.1"/>
    </source>
</evidence>
<dbReference type="RefSeq" id="WP_345660742.1">
    <property type="nucleotide sequence ID" value="NZ_BAABET010000002.1"/>
</dbReference>
<evidence type="ECO:0008006" key="3">
    <source>
        <dbReference type="Google" id="ProtNLM"/>
    </source>
</evidence>
<protein>
    <recommendedName>
        <fullName evidence="3">TetR family transcriptional regulator</fullName>
    </recommendedName>
</protein>
<gene>
    <name evidence="1" type="ORF">GCM10023086_16910</name>
</gene>
<keyword evidence="2" id="KW-1185">Reference proteome</keyword>
<organism evidence="1 2">
    <name type="scientific">Streptomyces venetus</name>
    <dbReference type="NCBI Taxonomy" id="1701086"/>
    <lineage>
        <taxon>Bacteria</taxon>
        <taxon>Bacillati</taxon>
        <taxon>Actinomycetota</taxon>
        <taxon>Actinomycetes</taxon>
        <taxon>Kitasatosporales</taxon>
        <taxon>Streptomycetaceae</taxon>
        <taxon>Streptomyces</taxon>
    </lineage>
</organism>
<evidence type="ECO:0000313" key="2">
    <source>
        <dbReference type="Proteomes" id="UP001501115"/>
    </source>
</evidence>
<name>A0ABP8FDI7_9ACTN</name>
<reference evidence="2" key="1">
    <citation type="journal article" date="2019" name="Int. J. Syst. Evol. Microbiol.">
        <title>The Global Catalogue of Microorganisms (GCM) 10K type strain sequencing project: providing services to taxonomists for standard genome sequencing and annotation.</title>
        <authorList>
            <consortium name="The Broad Institute Genomics Platform"/>
            <consortium name="The Broad Institute Genome Sequencing Center for Infectious Disease"/>
            <person name="Wu L."/>
            <person name="Ma J."/>
        </authorList>
    </citation>
    <scope>NUCLEOTIDE SEQUENCE [LARGE SCALE GENOMIC DNA]</scope>
    <source>
        <strain evidence="2">JCM 31290</strain>
    </source>
</reference>
<sequence>MPEPDNAGLSGVVTFSSGQEMEDFWEGHGYALDASRQGPYAVFYRHHARAIQAKAVSGVRASCPAAGAAVEGAGLLLAEYYAVSVVTPEDPVGDPFSRSVVRDFVASFGGPAAALV</sequence>